<feature type="transmembrane region" description="Helical" evidence="1">
    <location>
        <begin position="166"/>
        <end position="185"/>
    </location>
</feature>
<name>A0AAV4WCJ7_CAEEX</name>
<proteinExistence type="predicted"/>
<feature type="transmembrane region" description="Helical" evidence="1">
    <location>
        <begin position="44"/>
        <end position="66"/>
    </location>
</feature>
<protein>
    <submittedName>
        <fullName evidence="2">G_PROTEIN_RECEP_F1_2 domain-containing protein</fullName>
    </submittedName>
</protein>
<dbReference type="Proteomes" id="UP001054945">
    <property type="component" value="Unassembled WGS sequence"/>
</dbReference>
<sequence length="345" mass="38334">MEYSKAQNRNWRDPNLTSDDYAPFLSNMILPWSHCSRGNELDGVLVLLSVATATLSFFLNLLQMAVIVHQRLLQLNPVVLHLCVCGQLSCAPVLCSLLISAPNVAPAALHMFTLFTFAPLITLLVLQQHPLGRTPRALPLLLLLSWCQALLISLLPLSGWQGSRPAALLCALYFLHYPLVLILLADLCLKRASNRVGIARDVESWGQLALAEHISKVEKAAITESPTQMTSETVNCHLNMNIRTKGRSVKIENPPSFRLRHDALLVTLWGACTLPFFCHTAVLSGLSWDFCDSLAANERTALWTSWMTMLFAALRPIFHSHTEDYIGEGTVTLINVLCRVKESKT</sequence>
<keyword evidence="1" id="KW-0472">Membrane</keyword>
<dbReference type="EMBL" id="BPLR01015873">
    <property type="protein sequence ID" value="GIY79338.1"/>
    <property type="molecule type" value="Genomic_DNA"/>
</dbReference>
<dbReference type="AlphaFoldDB" id="A0AAV4WCJ7"/>
<evidence type="ECO:0000313" key="2">
    <source>
        <dbReference type="EMBL" id="GIY79338.1"/>
    </source>
</evidence>
<feature type="transmembrane region" description="Helical" evidence="1">
    <location>
        <begin position="138"/>
        <end position="160"/>
    </location>
</feature>
<keyword evidence="1" id="KW-0812">Transmembrane</keyword>
<keyword evidence="3" id="KW-1185">Reference proteome</keyword>
<feature type="transmembrane region" description="Helical" evidence="1">
    <location>
        <begin position="107"/>
        <end position="126"/>
    </location>
</feature>
<keyword evidence="1" id="KW-1133">Transmembrane helix</keyword>
<comment type="caution">
    <text evidence="2">The sequence shown here is derived from an EMBL/GenBank/DDBJ whole genome shotgun (WGS) entry which is preliminary data.</text>
</comment>
<accession>A0AAV4WCJ7</accession>
<organism evidence="2 3">
    <name type="scientific">Caerostris extrusa</name>
    <name type="common">Bark spider</name>
    <name type="synonym">Caerostris bankana</name>
    <dbReference type="NCBI Taxonomy" id="172846"/>
    <lineage>
        <taxon>Eukaryota</taxon>
        <taxon>Metazoa</taxon>
        <taxon>Ecdysozoa</taxon>
        <taxon>Arthropoda</taxon>
        <taxon>Chelicerata</taxon>
        <taxon>Arachnida</taxon>
        <taxon>Araneae</taxon>
        <taxon>Araneomorphae</taxon>
        <taxon>Entelegynae</taxon>
        <taxon>Araneoidea</taxon>
        <taxon>Araneidae</taxon>
        <taxon>Caerostris</taxon>
    </lineage>
</organism>
<evidence type="ECO:0000313" key="3">
    <source>
        <dbReference type="Proteomes" id="UP001054945"/>
    </source>
</evidence>
<reference evidence="2 3" key="1">
    <citation type="submission" date="2021-06" db="EMBL/GenBank/DDBJ databases">
        <title>Caerostris extrusa draft genome.</title>
        <authorList>
            <person name="Kono N."/>
            <person name="Arakawa K."/>
        </authorList>
    </citation>
    <scope>NUCLEOTIDE SEQUENCE [LARGE SCALE GENOMIC DNA]</scope>
</reference>
<evidence type="ECO:0000256" key="1">
    <source>
        <dbReference type="SAM" id="Phobius"/>
    </source>
</evidence>
<gene>
    <name evidence="2" type="primary">X975_26946</name>
    <name evidence="2" type="ORF">CEXT_17571</name>
</gene>